<dbReference type="OrthoDB" id="1060854at2759"/>
<name>A0A286UNK8_9AGAM</name>
<sequence>MLALAPAAPLHDHSTHQSKPVSRSKSSVVRRPASASTLSSPFTSSAPSFVSVSYTSSSSNTAVTPNLPSRSASTSSQAKSEAPLTGRSEQIPTRSSAPVAESVSAQLPEVPMPANPTLTSTPVDISTYPTPDLLHLLASILNQIAVTNDGIPSNTPSISHTASTRERPPIWNELFSASRFALSTPTSPLTFHARNIPSISLEAYLLRILRYCPTANEVFLSLLVYFDRMSKLTEDATGSKFIIDSYNVHRLVIAGVTVASKFFSDVFYTNSRYAKVGGLPQAELNQLELQFLLLNDFHLSVSPEELQCYADELIRYSHRRSEATPVTWNSVFRPMQSMGAIDAFGGTIGAAAPDDQENSSIYSETDTDAETDDEPTIRPAYSCASSDTQSLFSSDASTSEDGGFDDEDEGGDDDDDDGSATDDERPNLRRFGAPTHHRWDSNASSSVGGEDRLMTSP</sequence>
<keyword evidence="3" id="KW-1185">Reference proteome</keyword>
<feature type="region of interest" description="Disordered" evidence="1">
    <location>
        <begin position="1"/>
        <end position="116"/>
    </location>
</feature>
<proteinExistence type="predicted"/>
<feature type="region of interest" description="Disordered" evidence="1">
    <location>
        <begin position="346"/>
        <end position="457"/>
    </location>
</feature>
<dbReference type="PANTHER" id="PTHR15615:SF94">
    <property type="entry name" value="PHO85 CYCLIN-6-RELATED"/>
    <property type="match status" value="1"/>
</dbReference>
<dbReference type="Gene3D" id="1.10.472.10">
    <property type="entry name" value="Cyclin-like"/>
    <property type="match status" value="1"/>
</dbReference>
<feature type="compositionally biased region" description="Acidic residues" evidence="1">
    <location>
        <begin position="365"/>
        <end position="374"/>
    </location>
</feature>
<dbReference type="CDD" id="cd20558">
    <property type="entry name" value="CYCLIN_ScPCL7-like"/>
    <property type="match status" value="1"/>
</dbReference>
<accession>A0A286UNK8</accession>
<reference evidence="2 3" key="1">
    <citation type="journal article" date="2017" name="Mol. Ecol.">
        <title>Comparative and population genomic landscape of Phellinus noxius: A hypervariable fungus causing root rot in trees.</title>
        <authorList>
            <person name="Chung C.L."/>
            <person name="Lee T.J."/>
            <person name="Akiba M."/>
            <person name="Lee H.H."/>
            <person name="Kuo T.H."/>
            <person name="Liu D."/>
            <person name="Ke H.M."/>
            <person name="Yokoi T."/>
            <person name="Roa M.B."/>
            <person name="Lu M.J."/>
            <person name="Chang Y.Y."/>
            <person name="Ann P.J."/>
            <person name="Tsai J.N."/>
            <person name="Chen C.Y."/>
            <person name="Tzean S.S."/>
            <person name="Ota Y."/>
            <person name="Hattori T."/>
            <person name="Sahashi N."/>
            <person name="Liou R.F."/>
            <person name="Kikuchi T."/>
            <person name="Tsai I.J."/>
        </authorList>
    </citation>
    <scope>NUCLEOTIDE SEQUENCE [LARGE SCALE GENOMIC DNA]</scope>
    <source>
        <strain evidence="2 3">FFPRI411160</strain>
    </source>
</reference>
<organism evidence="2 3">
    <name type="scientific">Pyrrhoderma noxium</name>
    <dbReference type="NCBI Taxonomy" id="2282107"/>
    <lineage>
        <taxon>Eukaryota</taxon>
        <taxon>Fungi</taxon>
        <taxon>Dikarya</taxon>
        <taxon>Basidiomycota</taxon>
        <taxon>Agaricomycotina</taxon>
        <taxon>Agaricomycetes</taxon>
        <taxon>Hymenochaetales</taxon>
        <taxon>Hymenochaetaceae</taxon>
        <taxon>Pyrrhoderma</taxon>
    </lineage>
</organism>
<feature type="compositionally biased region" description="Polar residues" evidence="1">
    <location>
        <begin position="87"/>
        <end position="96"/>
    </location>
</feature>
<evidence type="ECO:0000313" key="3">
    <source>
        <dbReference type="Proteomes" id="UP000217199"/>
    </source>
</evidence>
<dbReference type="EMBL" id="NBII01000003">
    <property type="protein sequence ID" value="PAV21150.1"/>
    <property type="molecule type" value="Genomic_DNA"/>
</dbReference>
<comment type="caution">
    <text evidence="2">The sequence shown here is derived from an EMBL/GenBank/DDBJ whole genome shotgun (WGS) entry which is preliminary data.</text>
</comment>
<dbReference type="InterPro" id="IPR013922">
    <property type="entry name" value="Cyclin_PHO80-like"/>
</dbReference>
<feature type="compositionally biased region" description="Polar residues" evidence="1">
    <location>
        <begin position="383"/>
        <end position="399"/>
    </location>
</feature>
<gene>
    <name evidence="2" type="ORF">PNOK_0377700</name>
</gene>
<feature type="compositionally biased region" description="Low complexity" evidence="1">
    <location>
        <begin position="18"/>
        <end position="82"/>
    </location>
</feature>
<protein>
    <submittedName>
        <fullName evidence="2">Cyclin-domain-containing</fullName>
    </submittedName>
</protein>
<dbReference type="AlphaFoldDB" id="A0A286UNK8"/>
<dbReference type="Pfam" id="PF08613">
    <property type="entry name" value="Cyclin"/>
    <property type="match status" value="1"/>
</dbReference>
<dbReference type="GO" id="GO:0005634">
    <property type="term" value="C:nucleus"/>
    <property type="evidence" value="ECO:0007669"/>
    <property type="project" value="TreeGrafter"/>
</dbReference>
<dbReference type="GO" id="GO:0000307">
    <property type="term" value="C:cyclin-dependent protein kinase holoenzyme complex"/>
    <property type="evidence" value="ECO:0007669"/>
    <property type="project" value="TreeGrafter"/>
</dbReference>
<dbReference type="PANTHER" id="PTHR15615">
    <property type="match status" value="1"/>
</dbReference>
<dbReference type="Proteomes" id="UP000217199">
    <property type="component" value="Unassembled WGS sequence"/>
</dbReference>
<dbReference type="STRING" id="2282107.A0A286UNK8"/>
<evidence type="ECO:0000256" key="1">
    <source>
        <dbReference type="SAM" id="MobiDB-lite"/>
    </source>
</evidence>
<evidence type="ECO:0000313" key="2">
    <source>
        <dbReference type="EMBL" id="PAV21150.1"/>
    </source>
</evidence>
<feature type="compositionally biased region" description="Acidic residues" evidence="1">
    <location>
        <begin position="402"/>
        <end position="421"/>
    </location>
</feature>
<dbReference type="GO" id="GO:0019901">
    <property type="term" value="F:protein kinase binding"/>
    <property type="evidence" value="ECO:0007669"/>
    <property type="project" value="InterPro"/>
</dbReference>
<dbReference type="InParanoid" id="A0A286UNK8"/>
<dbReference type="GO" id="GO:0016538">
    <property type="term" value="F:cyclin-dependent protein serine/threonine kinase regulator activity"/>
    <property type="evidence" value="ECO:0007669"/>
    <property type="project" value="TreeGrafter"/>
</dbReference>